<gene>
    <name evidence="4" type="ORF">EXIGLDRAFT_716414</name>
</gene>
<dbReference type="AlphaFoldDB" id="A0A166BVS8"/>
<dbReference type="InterPro" id="IPR021765">
    <property type="entry name" value="UstYa-like"/>
</dbReference>
<dbReference type="Proteomes" id="UP000077266">
    <property type="component" value="Unassembled WGS sequence"/>
</dbReference>
<dbReference type="PANTHER" id="PTHR33365">
    <property type="entry name" value="YALI0B05434P"/>
    <property type="match status" value="1"/>
</dbReference>
<dbReference type="GO" id="GO:0043386">
    <property type="term" value="P:mycotoxin biosynthetic process"/>
    <property type="evidence" value="ECO:0007669"/>
    <property type="project" value="InterPro"/>
</dbReference>
<comment type="pathway">
    <text evidence="1">Mycotoxin biosynthesis.</text>
</comment>
<evidence type="ECO:0000256" key="3">
    <source>
        <dbReference type="ARBA" id="ARBA00035112"/>
    </source>
</evidence>
<proteinExistence type="inferred from homology"/>
<organism evidence="4 5">
    <name type="scientific">Exidia glandulosa HHB12029</name>
    <dbReference type="NCBI Taxonomy" id="1314781"/>
    <lineage>
        <taxon>Eukaryota</taxon>
        <taxon>Fungi</taxon>
        <taxon>Dikarya</taxon>
        <taxon>Basidiomycota</taxon>
        <taxon>Agaricomycotina</taxon>
        <taxon>Agaricomycetes</taxon>
        <taxon>Auriculariales</taxon>
        <taxon>Exidiaceae</taxon>
        <taxon>Exidia</taxon>
    </lineage>
</organism>
<dbReference type="EMBL" id="KV425882">
    <property type="protein sequence ID" value="KZW04460.1"/>
    <property type="molecule type" value="Genomic_DNA"/>
</dbReference>
<protein>
    <recommendedName>
        <fullName evidence="6">Oxidase ustYa</fullName>
    </recommendedName>
</protein>
<dbReference type="STRING" id="1314781.A0A166BVS8"/>
<evidence type="ECO:0000256" key="1">
    <source>
        <dbReference type="ARBA" id="ARBA00004685"/>
    </source>
</evidence>
<evidence type="ECO:0000313" key="5">
    <source>
        <dbReference type="Proteomes" id="UP000077266"/>
    </source>
</evidence>
<name>A0A166BVS8_EXIGL</name>
<dbReference type="PANTHER" id="PTHR33365:SF11">
    <property type="entry name" value="TAT PATHWAY SIGNAL SEQUENCE"/>
    <property type="match status" value="1"/>
</dbReference>
<keyword evidence="2" id="KW-0560">Oxidoreductase</keyword>
<comment type="similarity">
    <text evidence="3">Belongs to the ustYa family.</text>
</comment>
<evidence type="ECO:0000256" key="2">
    <source>
        <dbReference type="ARBA" id="ARBA00023002"/>
    </source>
</evidence>
<accession>A0A166BVS8</accession>
<sequence length="209" mass="23800">MKPTSDSLQKGAIVVLSSLVIGLLYTLRTAHVQCTIPSGQRYERPKYTYYGKDFPPELEMHVPLTTQVFDAAREYTLYADDAWQSLFTRSNGYVRLGDVGQPFAVAMWHQLHCLDGLRDALKHGREGNMTDEDVGHIDHCLDYLRQTVRCWSDTTLEAAERVEMPDGTARAGATGIGDLHICRDWRHVTDYVEDNYEIWQPAAEPRRPV</sequence>
<dbReference type="GO" id="GO:0016491">
    <property type="term" value="F:oxidoreductase activity"/>
    <property type="evidence" value="ECO:0007669"/>
    <property type="project" value="UniProtKB-KW"/>
</dbReference>
<dbReference type="OrthoDB" id="3687641at2759"/>
<reference evidence="4 5" key="1">
    <citation type="journal article" date="2016" name="Mol. Biol. Evol.">
        <title>Comparative Genomics of Early-Diverging Mushroom-Forming Fungi Provides Insights into the Origins of Lignocellulose Decay Capabilities.</title>
        <authorList>
            <person name="Nagy L.G."/>
            <person name="Riley R."/>
            <person name="Tritt A."/>
            <person name="Adam C."/>
            <person name="Daum C."/>
            <person name="Floudas D."/>
            <person name="Sun H."/>
            <person name="Yadav J.S."/>
            <person name="Pangilinan J."/>
            <person name="Larsson K.H."/>
            <person name="Matsuura K."/>
            <person name="Barry K."/>
            <person name="Labutti K."/>
            <person name="Kuo R."/>
            <person name="Ohm R.A."/>
            <person name="Bhattacharya S.S."/>
            <person name="Shirouzu T."/>
            <person name="Yoshinaga Y."/>
            <person name="Martin F.M."/>
            <person name="Grigoriev I.V."/>
            <person name="Hibbett D.S."/>
        </authorList>
    </citation>
    <scope>NUCLEOTIDE SEQUENCE [LARGE SCALE GENOMIC DNA]</scope>
    <source>
        <strain evidence="4 5">HHB12029</strain>
    </source>
</reference>
<evidence type="ECO:0000313" key="4">
    <source>
        <dbReference type="EMBL" id="KZW04460.1"/>
    </source>
</evidence>
<keyword evidence="5" id="KW-1185">Reference proteome</keyword>
<dbReference type="Pfam" id="PF11807">
    <property type="entry name" value="UstYa"/>
    <property type="match status" value="1"/>
</dbReference>
<evidence type="ECO:0008006" key="6">
    <source>
        <dbReference type="Google" id="ProtNLM"/>
    </source>
</evidence>
<dbReference type="InParanoid" id="A0A166BVS8"/>